<evidence type="ECO:0000259" key="7">
    <source>
        <dbReference type="PROSITE" id="PS50093"/>
    </source>
</evidence>
<dbReference type="InterPro" id="IPR000601">
    <property type="entry name" value="PKD_dom"/>
</dbReference>
<protein>
    <submittedName>
        <fullName evidence="8">PKD1 isoform 4</fullName>
    </submittedName>
</protein>
<feature type="domain" description="PKD" evidence="7">
    <location>
        <begin position="1"/>
        <end position="54"/>
    </location>
</feature>
<dbReference type="Proteomes" id="UP000236370">
    <property type="component" value="Unassembled WGS sequence"/>
</dbReference>
<dbReference type="InterPro" id="IPR016186">
    <property type="entry name" value="C-type_lectin-like/link_sf"/>
</dbReference>
<proteinExistence type="predicted"/>
<evidence type="ECO:0000313" key="9">
    <source>
        <dbReference type="Proteomes" id="UP000236370"/>
    </source>
</evidence>
<comment type="caution">
    <text evidence="8">The sequence shown here is derived from an EMBL/GenBank/DDBJ whole genome shotgun (WGS) entry which is preliminary data.</text>
</comment>
<dbReference type="PANTHER" id="PTHR46730:SF3">
    <property type="entry name" value="POLYCYSTIN-1"/>
    <property type="match status" value="1"/>
</dbReference>
<dbReference type="InterPro" id="IPR013783">
    <property type="entry name" value="Ig-like_fold"/>
</dbReference>
<dbReference type="PROSITE" id="PS50093">
    <property type="entry name" value="PKD"/>
    <property type="match status" value="1"/>
</dbReference>
<evidence type="ECO:0000256" key="4">
    <source>
        <dbReference type="ARBA" id="ARBA00022989"/>
    </source>
</evidence>
<reference evidence="8 9" key="1">
    <citation type="submission" date="2017-12" db="EMBL/GenBank/DDBJ databases">
        <title>High-resolution comparative analysis of great ape genomes.</title>
        <authorList>
            <person name="Pollen A."/>
            <person name="Hastie A."/>
            <person name="Hormozdiari F."/>
            <person name="Dougherty M."/>
            <person name="Liu R."/>
            <person name="Chaisson M."/>
            <person name="Hoppe E."/>
            <person name="Hill C."/>
            <person name="Pang A."/>
            <person name="Hillier L."/>
            <person name="Baker C."/>
            <person name="Armstrong J."/>
            <person name="Shendure J."/>
            <person name="Paten B."/>
            <person name="Wilson R."/>
            <person name="Chao H."/>
            <person name="Schneider V."/>
            <person name="Ventura M."/>
            <person name="Kronenberg Z."/>
            <person name="Murali S."/>
            <person name="Gordon D."/>
            <person name="Cantsilieris S."/>
            <person name="Munson K."/>
            <person name="Nelson B."/>
            <person name="Raja A."/>
            <person name="Underwood J."/>
            <person name="Diekhans M."/>
            <person name="Fiddes I."/>
            <person name="Haussler D."/>
            <person name="Eichler E."/>
        </authorList>
    </citation>
    <scope>NUCLEOTIDE SEQUENCE [LARGE SCALE GENOMIC DNA]</scope>
    <source>
        <strain evidence="8">Yerkes chimp pedigree #C0471</strain>
    </source>
</reference>
<accession>A0A2J8INL0</accession>
<dbReference type="AlphaFoldDB" id="A0A2J8INL0"/>
<dbReference type="STRING" id="9598.ENSPTRP00000083743"/>
<dbReference type="CDD" id="cd00037">
    <property type="entry name" value="CLECT"/>
    <property type="match status" value="1"/>
</dbReference>
<comment type="subcellular location">
    <subcellularLocation>
        <location evidence="1">Membrane</location>
    </subcellularLocation>
</comment>
<dbReference type="EMBL" id="NBAG03000676">
    <property type="protein sequence ID" value="PNI12093.1"/>
    <property type="molecule type" value="Genomic_DNA"/>
</dbReference>
<evidence type="ECO:0000256" key="6">
    <source>
        <dbReference type="SAM" id="MobiDB-lite"/>
    </source>
</evidence>
<dbReference type="Pfam" id="PF00801">
    <property type="entry name" value="PKD"/>
    <property type="match status" value="1"/>
</dbReference>
<dbReference type="PANTHER" id="PTHR46730">
    <property type="entry name" value="POLYCYSTIN-1"/>
    <property type="match status" value="1"/>
</dbReference>
<organism evidence="8 9">
    <name type="scientific">Pan troglodytes</name>
    <name type="common">Chimpanzee</name>
    <dbReference type="NCBI Taxonomy" id="9598"/>
    <lineage>
        <taxon>Eukaryota</taxon>
        <taxon>Metazoa</taxon>
        <taxon>Chordata</taxon>
        <taxon>Craniata</taxon>
        <taxon>Vertebrata</taxon>
        <taxon>Euteleostomi</taxon>
        <taxon>Mammalia</taxon>
        <taxon>Eutheria</taxon>
        <taxon>Euarchontoglires</taxon>
        <taxon>Primates</taxon>
        <taxon>Haplorrhini</taxon>
        <taxon>Catarrhini</taxon>
        <taxon>Hominidae</taxon>
        <taxon>Pan</taxon>
    </lineage>
</organism>
<keyword evidence="3" id="KW-0677">Repeat</keyword>
<evidence type="ECO:0000256" key="5">
    <source>
        <dbReference type="ARBA" id="ARBA00023136"/>
    </source>
</evidence>
<gene>
    <name evidence="8" type="ORF">CK820_G0054628</name>
</gene>
<keyword evidence="2" id="KW-0812">Transmembrane</keyword>
<dbReference type="GO" id="GO:0016020">
    <property type="term" value="C:membrane"/>
    <property type="evidence" value="ECO:0007669"/>
    <property type="project" value="UniProtKB-SubCell"/>
</dbReference>
<dbReference type="InterPro" id="IPR016187">
    <property type="entry name" value="CTDL_fold"/>
</dbReference>
<dbReference type="SUPFAM" id="SSF56436">
    <property type="entry name" value="C-type lectin-like"/>
    <property type="match status" value="1"/>
</dbReference>
<feature type="non-terminal residue" evidence="8">
    <location>
        <position position="245"/>
    </location>
</feature>
<name>A0A2J8INL0_PANTR</name>
<dbReference type="CDD" id="cd00146">
    <property type="entry name" value="PKD"/>
    <property type="match status" value="1"/>
</dbReference>
<evidence type="ECO:0000256" key="2">
    <source>
        <dbReference type="ARBA" id="ARBA00022692"/>
    </source>
</evidence>
<keyword evidence="4" id="KW-1133">Transmembrane helix</keyword>
<evidence type="ECO:0000313" key="8">
    <source>
        <dbReference type="EMBL" id="PNI12093.1"/>
    </source>
</evidence>
<evidence type="ECO:0000256" key="3">
    <source>
        <dbReference type="ARBA" id="ARBA00022737"/>
    </source>
</evidence>
<evidence type="ECO:0000256" key="1">
    <source>
        <dbReference type="ARBA" id="ARBA00004370"/>
    </source>
</evidence>
<feature type="compositionally biased region" description="Gly residues" evidence="6">
    <location>
        <begin position="234"/>
        <end position="245"/>
    </location>
</feature>
<dbReference type="SUPFAM" id="SSF49299">
    <property type="entry name" value="PKD domain"/>
    <property type="match status" value="1"/>
</dbReference>
<dbReference type="Gene3D" id="3.10.100.10">
    <property type="entry name" value="Mannose-Binding Protein A, subunit A"/>
    <property type="match status" value="1"/>
</dbReference>
<feature type="region of interest" description="Disordered" evidence="6">
    <location>
        <begin position="209"/>
        <end position="245"/>
    </location>
</feature>
<dbReference type="InterPro" id="IPR035986">
    <property type="entry name" value="PKD_dom_sf"/>
</dbReference>
<keyword evidence="5" id="KW-0472">Membrane</keyword>
<sequence>DFGDGSAEVDAAGPAASHRYVLPGRYHVTAVLALGASSALLGTDVQVEAAPAALELVCPSSVQSDESLDLSIQNRGGSGLEAAYSIVALGEEPARAVHPLCPSDTEIFPGNGHCYRLVVEKAAWLQAQEQCRAWAGAALAMVDSPAVQRFLVSRVTRHTGPGAGWERVLRPQPGGRRPDAAQFPLGLCGFDTEGGWRVCAELWAPREQHGHHSTGAAGGWRGVHLQPDRVEGRPQGGGHQPDGAD</sequence>
<feature type="non-terminal residue" evidence="8">
    <location>
        <position position="1"/>
    </location>
</feature>
<dbReference type="Gene3D" id="2.60.40.10">
    <property type="entry name" value="Immunoglobulins"/>
    <property type="match status" value="1"/>
</dbReference>